<feature type="domain" description="4Fe-4S ferredoxin-type" evidence="7">
    <location>
        <begin position="20"/>
        <end position="48"/>
    </location>
</feature>
<organism evidence="8 9">
    <name type="scientific">Candidatus Roizmanbacteria bacterium GW2011_GWA2_35_8</name>
    <dbReference type="NCBI Taxonomy" id="1618479"/>
    <lineage>
        <taxon>Bacteria</taxon>
        <taxon>Candidatus Roizmaniibacteriota</taxon>
    </lineage>
</organism>
<dbReference type="Gene3D" id="3.30.70.20">
    <property type="match status" value="1"/>
</dbReference>
<dbReference type="Pfam" id="PF13459">
    <property type="entry name" value="Fer4_15"/>
    <property type="match status" value="1"/>
</dbReference>
<evidence type="ECO:0000256" key="1">
    <source>
        <dbReference type="ARBA" id="ARBA00022448"/>
    </source>
</evidence>
<dbReference type="GO" id="GO:0051536">
    <property type="term" value="F:iron-sulfur cluster binding"/>
    <property type="evidence" value="ECO:0007669"/>
    <property type="project" value="UniProtKB-KW"/>
</dbReference>
<sequence length="90" mass="9752">MDNVIDSQKPSGPVKVKQVYTVWVDRNLCIGAATCVAVSPKAFAMDNEAKAVVLKTSDEDTIENIIEAARACPVAAIFIEDEKGNRVFPK</sequence>
<dbReference type="Proteomes" id="UP000034536">
    <property type="component" value="Unassembled WGS sequence"/>
</dbReference>
<evidence type="ECO:0000313" key="9">
    <source>
        <dbReference type="Proteomes" id="UP000034536"/>
    </source>
</evidence>
<comment type="caution">
    <text evidence="8">The sequence shown here is derived from an EMBL/GenBank/DDBJ whole genome shotgun (WGS) entry which is preliminary data.</text>
</comment>
<dbReference type="GO" id="GO:0005506">
    <property type="term" value="F:iron ion binding"/>
    <property type="evidence" value="ECO:0007669"/>
    <property type="project" value="UniProtKB-UniRule"/>
</dbReference>
<comment type="function">
    <text evidence="6">Ferredoxins are iron-sulfur proteins that transfer electrons in a wide variety of metabolic reactions.</text>
</comment>
<dbReference type="SUPFAM" id="SSF54862">
    <property type="entry name" value="4Fe-4S ferredoxins"/>
    <property type="match status" value="1"/>
</dbReference>
<keyword evidence="5 6" id="KW-0411">Iron-sulfur</keyword>
<evidence type="ECO:0000259" key="7">
    <source>
        <dbReference type="PROSITE" id="PS51379"/>
    </source>
</evidence>
<dbReference type="InterPro" id="IPR017896">
    <property type="entry name" value="4Fe4S_Fe-S-bd"/>
</dbReference>
<evidence type="ECO:0000256" key="4">
    <source>
        <dbReference type="ARBA" id="ARBA00023004"/>
    </source>
</evidence>
<evidence type="ECO:0000256" key="3">
    <source>
        <dbReference type="ARBA" id="ARBA00022982"/>
    </source>
</evidence>
<dbReference type="AlphaFoldDB" id="A0A0G0CXH6"/>
<keyword evidence="3 6" id="KW-0249">Electron transport</keyword>
<protein>
    <recommendedName>
        <fullName evidence="6">Ferredoxin</fullName>
    </recommendedName>
</protein>
<keyword evidence="1 6" id="KW-0813">Transport</keyword>
<dbReference type="PANTHER" id="PTHR36923:SF3">
    <property type="entry name" value="FERREDOXIN"/>
    <property type="match status" value="1"/>
</dbReference>
<dbReference type="InterPro" id="IPR051269">
    <property type="entry name" value="Fe-S_cluster_ET"/>
</dbReference>
<name>A0A0G0CXH6_9BACT</name>
<evidence type="ECO:0000256" key="6">
    <source>
        <dbReference type="RuleBase" id="RU368020"/>
    </source>
</evidence>
<dbReference type="GO" id="GO:0009055">
    <property type="term" value="F:electron transfer activity"/>
    <property type="evidence" value="ECO:0007669"/>
    <property type="project" value="UniProtKB-UniRule"/>
</dbReference>
<evidence type="ECO:0000256" key="5">
    <source>
        <dbReference type="ARBA" id="ARBA00023014"/>
    </source>
</evidence>
<keyword evidence="4 6" id="KW-0408">Iron</keyword>
<dbReference type="EMBL" id="LBQX01000042">
    <property type="protein sequence ID" value="KKP85773.1"/>
    <property type="molecule type" value="Genomic_DNA"/>
</dbReference>
<evidence type="ECO:0000313" key="8">
    <source>
        <dbReference type="EMBL" id="KKP85773.1"/>
    </source>
</evidence>
<accession>A0A0G0CXH6</accession>
<keyword evidence="2 6" id="KW-0479">Metal-binding</keyword>
<dbReference type="PROSITE" id="PS51379">
    <property type="entry name" value="4FE4S_FER_2"/>
    <property type="match status" value="1"/>
</dbReference>
<dbReference type="InterPro" id="IPR001080">
    <property type="entry name" value="3Fe4S_ferredoxin"/>
</dbReference>
<reference evidence="8 9" key="1">
    <citation type="journal article" date="2015" name="Nature">
        <title>rRNA introns, odd ribosomes, and small enigmatic genomes across a large radiation of phyla.</title>
        <authorList>
            <person name="Brown C.T."/>
            <person name="Hug L.A."/>
            <person name="Thomas B.C."/>
            <person name="Sharon I."/>
            <person name="Castelle C.J."/>
            <person name="Singh A."/>
            <person name="Wilkins M.J."/>
            <person name="Williams K.H."/>
            <person name="Banfield J.F."/>
        </authorList>
    </citation>
    <scope>NUCLEOTIDE SEQUENCE [LARGE SCALE GENOMIC DNA]</scope>
</reference>
<evidence type="ECO:0000256" key="2">
    <source>
        <dbReference type="ARBA" id="ARBA00022723"/>
    </source>
</evidence>
<dbReference type="PANTHER" id="PTHR36923">
    <property type="entry name" value="FERREDOXIN"/>
    <property type="match status" value="1"/>
</dbReference>
<proteinExistence type="predicted"/>
<gene>
    <name evidence="8" type="ORF">UR89_C0042G0006</name>
</gene>
<dbReference type="PRINTS" id="PR00352">
    <property type="entry name" value="3FE4SFRDOXIN"/>
</dbReference>